<dbReference type="STRING" id="623744.A0A553Q9Y6"/>
<keyword evidence="3" id="KW-1185">Reference proteome</keyword>
<accession>A0A553Q9Y6</accession>
<gene>
    <name evidence="2" type="ORF">DNTS_004232</name>
</gene>
<feature type="compositionally biased region" description="Polar residues" evidence="1">
    <location>
        <begin position="140"/>
        <end position="162"/>
    </location>
</feature>
<feature type="region of interest" description="Disordered" evidence="1">
    <location>
        <begin position="279"/>
        <end position="302"/>
    </location>
</feature>
<organism evidence="2 3">
    <name type="scientific">Danionella cerebrum</name>
    <dbReference type="NCBI Taxonomy" id="2873325"/>
    <lineage>
        <taxon>Eukaryota</taxon>
        <taxon>Metazoa</taxon>
        <taxon>Chordata</taxon>
        <taxon>Craniata</taxon>
        <taxon>Vertebrata</taxon>
        <taxon>Euteleostomi</taxon>
        <taxon>Actinopterygii</taxon>
        <taxon>Neopterygii</taxon>
        <taxon>Teleostei</taxon>
        <taxon>Ostariophysi</taxon>
        <taxon>Cypriniformes</taxon>
        <taxon>Danionidae</taxon>
        <taxon>Danioninae</taxon>
        <taxon>Danionella</taxon>
    </lineage>
</organism>
<evidence type="ECO:0000256" key="1">
    <source>
        <dbReference type="SAM" id="MobiDB-lite"/>
    </source>
</evidence>
<protein>
    <submittedName>
        <fullName evidence="2">Uncharacterized protein</fullName>
    </submittedName>
</protein>
<feature type="region of interest" description="Disordered" evidence="1">
    <location>
        <begin position="122"/>
        <end position="164"/>
    </location>
</feature>
<evidence type="ECO:0000313" key="3">
    <source>
        <dbReference type="Proteomes" id="UP000316079"/>
    </source>
</evidence>
<reference evidence="2 3" key="1">
    <citation type="journal article" date="2019" name="Sci. Data">
        <title>Hybrid genome assembly and annotation of Danionella translucida.</title>
        <authorList>
            <person name="Kadobianskyi M."/>
            <person name="Schulze L."/>
            <person name="Schuelke M."/>
            <person name="Judkewitz B."/>
        </authorList>
    </citation>
    <scope>NUCLEOTIDE SEQUENCE [LARGE SCALE GENOMIC DNA]</scope>
    <source>
        <strain evidence="2 3">Bolton</strain>
    </source>
</reference>
<sequence length="558" mass="62083">MSAPGFEAEAASHQEHPRLQLMYFKDQVYQGDREFSLEELRAQRYFKALSDKALEQVRIKRDLQLQIEQQKKKLLQQRTSSADAQQIVHEKPDLQMSKGLAESASSAPARLASFQRCELEDGRAQPWSSKSQEKDRIQGGSYSELKNTAENPLRTSEENLQMSRRSLSSNLVSLRLPILSLKPQKPTPAPSTEKDASLSRSEEAIIDGHCNKTMCVSPNSTREFAGAAQLASTPFNASERLKLPAAEDKNSKVVTTESAGLENKLSTILEISREWGGMSFSTLSKDPPPRSPSHQLEKRGSVDKGEDFFSEGVRSQIFHQMDVASIKNLHRMPGSMPDIRNIQQLDGEQLVYFADLESLEGYSQFWTISGLAILKVAHSLVAWDFLLLSRLLSHGSAADLQEVLEEPVDALDAVKLVVLLLELLQDFHRCRMRAGRAGFLSLCGSGSSEQPHICWSISFCSKTHSAGASGVDLLAVAEISHSLLFGQPMKVRKEDSGWNLEENCADPIRADLQLPLKQFFHMILNPEKPPELLLSELMTVLKNVVGSLFINQDCDALL</sequence>
<feature type="region of interest" description="Disordered" evidence="1">
    <location>
        <begin position="82"/>
        <end position="102"/>
    </location>
</feature>
<dbReference type="AlphaFoldDB" id="A0A553Q9Y6"/>
<dbReference type="EMBL" id="SRMA01026186">
    <property type="protein sequence ID" value="TRY86740.1"/>
    <property type="molecule type" value="Genomic_DNA"/>
</dbReference>
<comment type="caution">
    <text evidence="2">The sequence shown here is derived from an EMBL/GenBank/DDBJ whole genome shotgun (WGS) entry which is preliminary data.</text>
</comment>
<proteinExistence type="predicted"/>
<dbReference type="OrthoDB" id="248495at2759"/>
<dbReference type="Proteomes" id="UP000316079">
    <property type="component" value="Unassembled WGS sequence"/>
</dbReference>
<evidence type="ECO:0000313" key="2">
    <source>
        <dbReference type="EMBL" id="TRY86740.1"/>
    </source>
</evidence>
<name>A0A553Q9Y6_9TELE</name>
<dbReference type="Gene3D" id="1.10.510.10">
    <property type="entry name" value="Transferase(Phosphotransferase) domain 1"/>
    <property type="match status" value="1"/>
</dbReference>